<dbReference type="EMBL" id="JAFLNA010000008">
    <property type="protein sequence ID" value="MBO0132298.1"/>
    <property type="molecule type" value="Genomic_DNA"/>
</dbReference>
<comment type="caution">
    <text evidence="1">The sequence shown here is derived from an EMBL/GenBank/DDBJ whole genome shotgun (WGS) entry which is preliminary data.</text>
</comment>
<evidence type="ECO:0000313" key="2">
    <source>
        <dbReference type="Proteomes" id="UP000664699"/>
    </source>
</evidence>
<sequence>MSYPMQPYLIGAISDAIDFQFGRIAAQAAETQRGVSNPEFSFRRALGSAGFGSALGTDNSRIEQACVAAKSTFYEWWKYGRRIIRQGEIDARDVTRGTHYLRLNQFPSISVGSETLRLEGAFISGQQHHDGQRDWAMTFLFSGDLERDVGVMSLDELTRHQASMFISTWNADKPGPETAFYGRLRISDHPDVVAAVGEMWSDLTHAVGCGGSTSEKHATPILSLMRR</sequence>
<name>A0ABS3EL16_9HYPH</name>
<gene>
    <name evidence="1" type="ORF">JZX89_16310</name>
</gene>
<protein>
    <submittedName>
        <fullName evidence="1">Uncharacterized protein</fullName>
    </submittedName>
</protein>
<dbReference type="Proteomes" id="UP000664699">
    <property type="component" value="Unassembled WGS sequence"/>
</dbReference>
<organism evidence="1 2">
    <name type="scientific">Agrobacterium burrii</name>
    <dbReference type="NCBI Taxonomy" id="2815339"/>
    <lineage>
        <taxon>Bacteria</taxon>
        <taxon>Pseudomonadati</taxon>
        <taxon>Pseudomonadota</taxon>
        <taxon>Alphaproteobacteria</taxon>
        <taxon>Hyphomicrobiales</taxon>
        <taxon>Rhizobiaceae</taxon>
        <taxon>Rhizobium/Agrobacterium group</taxon>
        <taxon>Agrobacterium</taxon>
        <taxon>Agrobacterium tumefaciens complex</taxon>
    </lineage>
</organism>
<keyword evidence="2" id="KW-1185">Reference proteome</keyword>
<evidence type="ECO:0000313" key="1">
    <source>
        <dbReference type="EMBL" id="MBO0132298.1"/>
    </source>
</evidence>
<dbReference type="RefSeq" id="WP_207134733.1">
    <property type="nucleotide sequence ID" value="NZ_JAFLNA010000008.1"/>
</dbReference>
<reference evidence="1 2" key="1">
    <citation type="submission" date="2021-03" db="EMBL/GenBank/DDBJ databases">
        <title>Whole genome sequence of Agrobacterium sp. strain Rnr.</title>
        <authorList>
            <person name="Mafakheri H."/>
            <person name="Taghavi S.M."/>
            <person name="Nemanja K."/>
            <person name="Osdaghi E."/>
        </authorList>
    </citation>
    <scope>NUCLEOTIDE SEQUENCE [LARGE SCALE GENOMIC DNA]</scope>
    <source>
        <strain evidence="1 2">Rnr</strain>
    </source>
</reference>
<proteinExistence type="predicted"/>
<accession>A0ABS3EL16</accession>